<protein>
    <submittedName>
        <fullName evidence="1">Uncharacterized protein</fullName>
    </submittedName>
</protein>
<keyword evidence="2" id="KW-1185">Reference proteome</keyword>
<dbReference type="KEGG" id="ftj:FTUN_5830"/>
<accession>A0A6M5YXW1</accession>
<reference evidence="2" key="1">
    <citation type="submission" date="2020-05" db="EMBL/GenBank/DDBJ databases">
        <title>Frigoriglobus tundricola gen. nov., sp. nov., a psychrotolerant cellulolytic planctomycete of the family Gemmataceae with two divergent copies of 16S rRNA gene.</title>
        <authorList>
            <person name="Kulichevskaya I.S."/>
            <person name="Ivanova A.A."/>
            <person name="Naumoff D.G."/>
            <person name="Beletsky A.V."/>
            <person name="Rijpstra W.I.C."/>
            <person name="Sinninghe Damste J.S."/>
            <person name="Mardanov A.V."/>
            <person name="Ravin N.V."/>
            <person name="Dedysh S.N."/>
        </authorList>
    </citation>
    <scope>NUCLEOTIDE SEQUENCE [LARGE SCALE GENOMIC DNA]</scope>
    <source>
        <strain evidence="2">PL17</strain>
    </source>
</reference>
<organism evidence="1 2">
    <name type="scientific">Frigoriglobus tundricola</name>
    <dbReference type="NCBI Taxonomy" id="2774151"/>
    <lineage>
        <taxon>Bacteria</taxon>
        <taxon>Pseudomonadati</taxon>
        <taxon>Planctomycetota</taxon>
        <taxon>Planctomycetia</taxon>
        <taxon>Gemmatales</taxon>
        <taxon>Gemmataceae</taxon>
        <taxon>Frigoriglobus</taxon>
    </lineage>
</organism>
<evidence type="ECO:0000313" key="1">
    <source>
        <dbReference type="EMBL" id="QJW98246.1"/>
    </source>
</evidence>
<gene>
    <name evidence="1" type="ORF">FTUN_5830</name>
</gene>
<evidence type="ECO:0000313" key="2">
    <source>
        <dbReference type="Proteomes" id="UP000503447"/>
    </source>
</evidence>
<dbReference type="EMBL" id="CP053452">
    <property type="protein sequence ID" value="QJW98246.1"/>
    <property type="molecule type" value="Genomic_DNA"/>
</dbReference>
<dbReference type="AlphaFoldDB" id="A0A6M5YXW1"/>
<proteinExistence type="predicted"/>
<name>A0A6M5YXW1_9BACT</name>
<sequence>MPSPSLSETATHPKPFLLEATRVPSEAATYPTIAPDRRTWFSTLLGASGQTTCRMARIFQTRENASLLDAQCVIRSCA</sequence>
<dbReference type="Proteomes" id="UP000503447">
    <property type="component" value="Chromosome"/>
</dbReference>